<sequence length="207" mass="21453">MASRSLARAQGPGRWLLPLRPSGGDFPPRSASLHEGNASSGLSGLRQAPGAACELSAGGSGRCGQKSRAGRLGGPTAREHCSRLCAPRIDGKCWFNSRVFSQQRDVRRCRNGGAGGVRGHGHRCCWVVASAEGAPAGQDGQATARGGGAPVPAATPIHQNLKELLAVRAELQKRVEDLQREVAARASASSERGSSPSHSVTPVHTSV</sequence>
<feature type="compositionally biased region" description="Low complexity" evidence="1">
    <location>
        <begin position="184"/>
        <end position="199"/>
    </location>
</feature>
<evidence type="ECO:0000256" key="1">
    <source>
        <dbReference type="SAM" id="MobiDB-lite"/>
    </source>
</evidence>
<reference evidence="2 3" key="1">
    <citation type="submission" date="2022-11" db="EMBL/GenBank/DDBJ databases">
        <title>Whole genome sequence of Eschrichtius robustus ER-17-0199.</title>
        <authorList>
            <person name="Bruniche-Olsen A."/>
            <person name="Black A.N."/>
            <person name="Fields C.J."/>
            <person name="Walden K."/>
            <person name="Dewoody J.A."/>
        </authorList>
    </citation>
    <scope>NUCLEOTIDE SEQUENCE [LARGE SCALE GENOMIC DNA]</scope>
    <source>
        <strain evidence="2">ER-17-0199</strain>
        <tissue evidence="2">Blubber</tissue>
    </source>
</reference>
<gene>
    <name evidence="2" type="ORF">J1605_018260</name>
</gene>
<proteinExistence type="predicted"/>
<protein>
    <submittedName>
        <fullName evidence="2">Uncharacterized protein</fullName>
    </submittedName>
</protein>
<comment type="caution">
    <text evidence="2">The sequence shown here is derived from an EMBL/GenBank/DDBJ whole genome shotgun (WGS) entry which is preliminary data.</text>
</comment>
<feature type="region of interest" description="Disordered" evidence="1">
    <location>
        <begin position="1"/>
        <end position="42"/>
    </location>
</feature>
<dbReference type="EMBL" id="JAIQCJ010000567">
    <property type="protein sequence ID" value="KAJ8795479.1"/>
    <property type="molecule type" value="Genomic_DNA"/>
</dbReference>
<accession>A0AB34HVR0</accession>
<evidence type="ECO:0000313" key="3">
    <source>
        <dbReference type="Proteomes" id="UP001159641"/>
    </source>
</evidence>
<evidence type="ECO:0000313" key="2">
    <source>
        <dbReference type="EMBL" id="KAJ8795479.1"/>
    </source>
</evidence>
<name>A0AB34HVR0_ESCRO</name>
<keyword evidence="3" id="KW-1185">Reference proteome</keyword>
<dbReference type="AlphaFoldDB" id="A0AB34HVR0"/>
<dbReference type="Proteomes" id="UP001159641">
    <property type="component" value="Unassembled WGS sequence"/>
</dbReference>
<feature type="region of interest" description="Disordered" evidence="1">
    <location>
        <begin position="181"/>
        <end position="207"/>
    </location>
</feature>
<organism evidence="2 3">
    <name type="scientific">Eschrichtius robustus</name>
    <name type="common">California gray whale</name>
    <name type="synonym">Eschrichtius gibbosus</name>
    <dbReference type="NCBI Taxonomy" id="9764"/>
    <lineage>
        <taxon>Eukaryota</taxon>
        <taxon>Metazoa</taxon>
        <taxon>Chordata</taxon>
        <taxon>Craniata</taxon>
        <taxon>Vertebrata</taxon>
        <taxon>Euteleostomi</taxon>
        <taxon>Mammalia</taxon>
        <taxon>Eutheria</taxon>
        <taxon>Laurasiatheria</taxon>
        <taxon>Artiodactyla</taxon>
        <taxon>Whippomorpha</taxon>
        <taxon>Cetacea</taxon>
        <taxon>Mysticeti</taxon>
        <taxon>Eschrichtiidae</taxon>
        <taxon>Eschrichtius</taxon>
    </lineage>
</organism>